<dbReference type="AlphaFoldDB" id="A0A7M2YSW8"/>
<proteinExistence type="predicted"/>
<comment type="caution">
    <text evidence="1">The sequence shown here is derived from an EMBL/GenBank/DDBJ whole genome shotgun (WGS) entry which is preliminary data.</text>
</comment>
<evidence type="ECO:0000313" key="1">
    <source>
        <dbReference type="EMBL" id="RDI73185.1"/>
    </source>
</evidence>
<sequence length="249" mass="27812">MSIDVSVSRLAQYRPFERNGLDAQAALTDLVVAAVMESDGHVTSLRECQDHCATLWGLEVELDELRPIFENLVREDRLTHSNGKYTASDTLHGEVDGRTRESAKVEERALDDWAVTLRLLNASLSDDDIALLKAALDVRLGQLIRRHGVEAALLLYPEAPHPKALIDRVEGEGFNFLPRRESRLEEIREQELALFVRQPTEAQRVFLASLLNTVYFMTILTLRAITRISPDPITEIPQVSGGSTGGDRS</sequence>
<dbReference type="Proteomes" id="UP000254134">
    <property type="component" value="Unassembled WGS sequence"/>
</dbReference>
<organism evidence="1 2">
    <name type="scientific">Gaiella occulta</name>
    <dbReference type="NCBI Taxonomy" id="1002870"/>
    <lineage>
        <taxon>Bacteria</taxon>
        <taxon>Bacillati</taxon>
        <taxon>Actinomycetota</taxon>
        <taxon>Thermoleophilia</taxon>
        <taxon>Gaiellales</taxon>
        <taxon>Gaiellaceae</taxon>
        <taxon>Gaiella</taxon>
    </lineage>
</organism>
<dbReference type="EMBL" id="QQZY01000016">
    <property type="protein sequence ID" value="RDI73185.1"/>
    <property type="molecule type" value="Genomic_DNA"/>
</dbReference>
<dbReference type="RefSeq" id="WP_114797474.1">
    <property type="nucleotide sequence ID" value="NZ_QQZY01000016.1"/>
</dbReference>
<protein>
    <submittedName>
        <fullName evidence="1">Uncharacterized protein</fullName>
    </submittedName>
</protein>
<gene>
    <name evidence="1" type="ORF">Gocc_3092</name>
</gene>
<evidence type="ECO:0000313" key="2">
    <source>
        <dbReference type="Proteomes" id="UP000254134"/>
    </source>
</evidence>
<keyword evidence="2" id="KW-1185">Reference proteome</keyword>
<reference evidence="1 2" key="1">
    <citation type="submission" date="2018-07" db="EMBL/GenBank/DDBJ databases">
        <title>High-quality-draft genome sequence of Gaiella occulta.</title>
        <authorList>
            <person name="Severino R."/>
            <person name="Froufe H.J.C."/>
            <person name="Rainey F.A."/>
            <person name="Barroso C."/>
            <person name="Albuquerque L."/>
            <person name="Lobo-Da-Cunha A."/>
            <person name="Da Costa M.S."/>
            <person name="Egas C."/>
        </authorList>
    </citation>
    <scope>NUCLEOTIDE SEQUENCE [LARGE SCALE GENOMIC DNA]</scope>
    <source>
        <strain evidence="1 2">F2-233</strain>
    </source>
</reference>
<reference evidence="2" key="2">
    <citation type="journal article" date="2019" name="MicrobiologyOpen">
        <title>High-quality draft genome sequence of Gaiella occulta isolated from a 150 meter deep mineral water borehole and comparison with the genome sequences of other deep-branching lineages of the phylum Actinobacteria.</title>
        <authorList>
            <person name="Severino R."/>
            <person name="Froufe H.J.C."/>
            <person name="Barroso C."/>
            <person name="Albuquerque L."/>
            <person name="Lobo-da-Cunha A."/>
            <person name="da Costa M.S."/>
            <person name="Egas C."/>
        </authorList>
    </citation>
    <scope>NUCLEOTIDE SEQUENCE [LARGE SCALE GENOMIC DNA]</scope>
    <source>
        <strain evidence="2">F2-233</strain>
    </source>
</reference>
<name>A0A7M2YSW8_9ACTN</name>
<accession>A0A7M2YSW8</accession>